<reference evidence="1" key="1">
    <citation type="submission" date="2011-07" db="EMBL/GenBank/DDBJ databases">
        <authorList>
            <person name="Stanhope M.J."/>
            <person name="Durkin A.S."/>
            <person name="Hostetler J."/>
            <person name="Kim M."/>
            <person name="Radune D."/>
            <person name="Singh I."/>
            <person name="Town C.D."/>
        </authorList>
    </citation>
    <scope>NUCLEOTIDE SEQUENCE [LARGE SCALE GENOMIC DNA]</scope>
    <source>
        <strain evidence="1">HS-6</strain>
    </source>
</reference>
<accession>G5JTE7</accession>
<evidence type="ECO:0000313" key="1">
    <source>
        <dbReference type="EMBL" id="EHI74695.1"/>
    </source>
</evidence>
<name>G5JTE7_STRCG</name>
<dbReference type="EMBL" id="AEUV02000002">
    <property type="protein sequence ID" value="EHI74695.1"/>
    <property type="molecule type" value="Genomic_DNA"/>
</dbReference>
<sequence>MEKLAVDLTSFLMCYNRNMLEINEEYWRSMMPWTILPNLF</sequence>
<dbReference type="AlphaFoldDB" id="G5JTE7"/>
<comment type="caution">
    <text evidence="1">The sequence shown here is derived from an EMBL/GenBank/DDBJ whole genome shotgun (WGS) entry which is preliminary data.</text>
</comment>
<proteinExistence type="predicted"/>
<protein>
    <submittedName>
        <fullName evidence="1">Uncharacterized protein</fullName>
    </submittedName>
</protein>
<dbReference type="Proteomes" id="UP000004322">
    <property type="component" value="Unassembled WGS sequence"/>
</dbReference>
<keyword evidence="2" id="KW-1185">Reference proteome</keyword>
<organism evidence="1 2">
    <name type="scientific">Streptococcus criceti HS-6</name>
    <dbReference type="NCBI Taxonomy" id="873449"/>
    <lineage>
        <taxon>Bacteria</taxon>
        <taxon>Bacillati</taxon>
        <taxon>Bacillota</taxon>
        <taxon>Bacilli</taxon>
        <taxon>Lactobacillales</taxon>
        <taxon>Streptococcaceae</taxon>
        <taxon>Streptococcus</taxon>
    </lineage>
</organism>
<gene>
    <name evidence="1" type="ORF">STRCR_2337</name>
</gene>
<evidence type="ECO:0000313" key="2">
    <source>
        <dbReference type="Proteomes" id="UP000004322"/>
    </source>
</evidence>